<feature type="coiled-coil region" evidence="7">
    <location>
        <begin position="1890"/>
        <end position="1917"/>
    </location>
</feature>
<keyword evidence="6" id="KW-0206">Cytoskeleton</keyword>
<evidence type="ECO:0000256" key="2">
    <source>
        <dbReference type="ARBA" id="ARBA00022490"/>
    </source>
</evidence>
<reference evidence="10 11" key="1">
    <citation type="submission" date="2019-09" db="EMBL/GenBank/DDBJ databases">
        <title>Bird 10,000 Genomes (B10K) Project - Family phase.</title>
        <authorList>
            <person name="Zhang G."/>
        </authorList>
    </citation>
    <scope>NUCLEOTIDE SEQUENCE [LARGE SCALE GENOMIC DNA]</scope>
    <source>
        <strain evidence="10">B10K-DU-002-14</strain>
        <tissue evidence="10">Muscle</tissue>
    </source>
</reference>
<feature type="compositionally biased region" description="Basic and acidic residues" evidence="8">
    <location>
        <begin position="224"/>
        <end position="234"/>
    </location>
</feature>
<feature type="coiled-coil region" evidence="7">
    <location>
        <begin position="681"/>
        <end position="979"/>
    </location>
</feature>
<evidence type="ECO:0000256" key="6">
    <source>
        <dbReference type="ARBA" id="ARBA00023212"/>
    </source>
</evidence>
<evidence type="ECO:0000256" key="3">
    <source>
        <dbReference type="ARBA" id="ARBA00022553"/>
    </source>
</evidence>
<dbReference type="OrthoDB" id="9942268at2759"/>
<evidence type="ECO:0000259" key="9">
    <source>
        <dbReference type="PROSITE" id="PS50003"/>
    </source>
</evidence>
<dbReference type="SMART" id="SM00233">
    <property type="entry name" value="PH"/>
    <property type="match status" value="2"/>
</dbReference>
<dbReference type="InterPro" id="IPR039597">
    <property type="entry name" value="M-RIP_PH"/>
</dbReference>
<feature type="coiled-coil region" evidence="7">
    <location>
        <begin position="1828"/>
        <end position="1855"/>
    </location>
</feature>
<organism evidence="10 11">
    <name type="scientific">Nycticryphes semicollaris</name>
    <dbReference type="NCBI Taxonomy" id="227226"/>
    <lineage>
        <taxon>Eukaryota</taxon>
        <taxon>Metazoa</taxon>
        <taxon>Chordata</taxon>
        <taxon>Craniata</taxon>
        <taxon>Vertebrata</taxon>
        <taxon>Euteleostomi</taxon>
        <taxon>Archelosauria</taxon>
        <taxon>Archosauria</taxon>
        <taxon>Dinosauria</taxon>
        <taxon>Saurischia</taxon>
        <taxon>Theropoda</taxon>
        <taxon>Coelurosauria</taxon>
        <taxon>Aves</taxon>
        <taxon>Neognathae</taxon>
        <taxon>Neoaves</taxon>
        <taxon>Charadriiformes</taxon>
        <taxon>Rostratulidae</taxon>
        <taxon>Nycticryphes</taxon>
    </lineage>
</organism>
<evidence type="ECO:0000313" key="11">
    <source>
        <dbReference type="Proteomes" id="UP000586634"/>
    </source>
</evidence>
<keyword evidence="3" id="KW-0597">Phosphoprotein</keyword>
<dbReference type="PANTHER" id="PTHR17271">
    <property type="entry name" value="PLECKSTRIN HOMOLOGY PH DOMAIN-CONTAINING PROTEIN"/>
    <property type="match status" value="1"/>
</dbReference>
<evidence type="ECO:0000256" key="1">
    <source>
        <dbReference type="ARBA" id="ARBA00004245"/>
    </source>
</evidence>
<feature type="non-terminal residue" evidence="10">
    <location>
        <position position="2229"/>
    </location>
</feature>
<dbReference type="InterPro" id="IPR001849">
    <property type="entry name" value="PH_domain"/>
</dbReference>
<dbReference type="InterPro" id="IPR011993">
    <property type="entry name" value="PH-like_dom_sf"/>
</dbReference>
<evidence type="ECO:0000256" key="5">
    <source>
        <dbReference type="ARBA" id="ARBA00023203"/>
    </source>
</evidence>
<dbReference type="Proteomes" id="UP000586634">
    <property type="component" value="Unassembled WGS sequence"/>
</dbReference>
<feature type="domain" description="PH" evidence="9">
    <location>
        <begin position="3"/>
        <end position="110"/>
    </location>
</feature>
<feature type="compositionally biased region" description="Basic and acidic residues" evidence="8">
    <location>
        <begin position="440"/>
        <end position="463"/>
    </location>
</feature>
<feature type="region of interest" description="Disordered" evidence="8">
    <location>
        <begin position="113"/>
        <end position="253"/>
    </location>
</feature>
<evidence type="ECO:0000256" key="8">
    <source>
        <dbReference type="SAM" id="MobiDB-lite"/>
    </source>
</evidence>
<gene>
    <name evidence="10" type="primary">Mprip</name>
    <name evidence="10" type="ORF">NYCSEM_R11438</name>
</gene>
<accession>A0A7L1HFP2</accession>
<feature type="region of interest" description="Disordered" evidence="8">
    <location>
        <begin position="1137"/>
        <end position="1178"/>
    </location>
</feature>
<feature type="coiled-coil region" evidence="7">
    <location>
        <begin position="1946"/>
        <end position="2089"/>
    </location>
</feature>
<dbReference type="FunFam" id="2.30.29.30:FF:000133">
    <property type="entry name" value="myosin phosphatase Rho-interacting protein isoform X1"/>
    <property type="match status" value="1"/>
</dbReference>
<feature type="compositionally biased region" description="Pro residues" evidence="8">
    <location>
        <begin position="237"/>
        <end position="249"/>
    </location>
</feature>
<feature type="region of interest" description="Disordered" evidence="8">
    <location>
        <begin position="1072"/>
        <end position="1098"/>
    </location>
</feature>
<name>A0A7L1HFP2_9CHAR</name>
<dbReference type="GO" id="GO:0015629">
    <property type="term" value="C:actin cytoskeleton"/>
    <property type="evidence" value="ECO:0007669"/>
    <property type="project" value="UniProtKB-ARBA"/>
</dbReference>
<dbReference type="GO" id="GO:0051015">
    <property type="term" value="F:actin filament binding"/>
    <property type="evidence" value="ECO:0007669"/>
    <property type="project" value="TreeGrafter"/>
</dbReference>
<feature type="coiled-coil region" evidence="7">
    <location>
        <begin position="1720"/>
        <end position="1790"/>
    </location>
</feature>
<protein>
    <submittedName>
        <fullName evidence="10">MPRIP protein</fullName>
    </submittedName>
</protein>
<comment type="caution">
    <text evidence="10">The sequence shown here is derived from an EMBL/GenBank/DDBJ whole genome shotgun (WGS) entry which is preliminary data.</text>
</comment>
<dbReference type="PROSITE" id="PS50003">
    <property type="entry name" value="PH_DOMAIN"/>
    <property type="match status" value="2"/>
</dbReference>
<dbReference type="PANTHER" id="PTHR17271:SF9">
    <property type="entry name" value="MYOSIN PHOSPHATASE RHO-INTERACTING PROTEIN"/>
    <property type="match status" value="1"/>
</dbReference>
<dbReference type="EMBL" id="VXBJ01002359">
    <property type="protein sequence ID" value="NXN24531.1"/>
    <property type="molecule type" value="Genomic_DNA"/>
</dbReference>
<keyword evidence="4 7" id="KW-0175">Coiled coil</keyword>
<feature type="coiled-coil region" evidence="7">
    <location>
        <begin position="1383"/>
        <end position="1410"/>
    </location>
</feature>
<proteinExistence type="predicted"/>
<keyword evidence="5" id="KW-0009">Actin-binding</keyword>
<dbReference type="Gene3D" id="2.30.29.30">
    <property type="entry name" value="Pleckstrin-homology domain (PH domain)/Phosphotyrosine-binding domain (PTB)"/>
    <property type="match status" value="2"/>
</dbReference>
<dbReference type="Pfam" id="PF00169">
    <property type="entry name" value="PH"/>
    <property type="match status" value="2"/>
</dbReference>
<dbReference type="SUPFAM" id="SSF50729">
    <property type="entry name" value="PH domain-like"/>
    <property type="match status" value="2"/>
</dbReference>
<dbReference type="InterPro" id="IPR052223">
    <property type="entry name" value="Actin_Cytoskeleton_Reg"/>
</dbReference>
<feature type="region of interest" description="Disordered" evidence="8">
    <location>
        <begin position="401"/>
        <end position="510"/>
    </location>
</feature>
<evidence type="ECO:0000256" key="4">
    <source>
        <dbReference type="ARBA" id="ARBA00023054"/>
    </source>
</evidence>
<feature type="domain" description="PH" evidence="9">
    <location>
        <begin position="303"/>
        <end position="399"/>
    </location>
</feature>
<sequence>QAKPIYGGWLLLAPEGTDFDNPVHRSRKWQRRFFILYEHGLLRYALDEMPTTLPQGTINMNQCTDVVDGESRTGQKFSLCILTPEKEHFIRAENKEIISGWLEMLIVYPRTNKQNQKKKRKVEPPTPQEPGPAKMAVTSSNIPSAEKVPATKSTLWQEEMRGKEQTDGGSGISPAPSPVQGQAGAASSLKDPVLDSKEDESSMNGDRIDCGRKTRVESGYFSLEKTKQDSKLEEQQLPPPPSPPSPSPPNNRRSQVIEKFEALDIENAEHMETSVSAAAALSSETRQGRSEKRVFPRKRPDLLNFKKGWLTKQYEDGQWKKHWFVLTDQSLRYYRDSVAEEAADLDGEIDLSTCYDVTEYPVQRNYGFQIHTKEGEFTLSAMTSGIRRNWIQTIMKHVRPTTAPDVTSSLPEEKSKTSSSFETGPKPSEKPDVEQAELDPEQKRSRARERRREGRSKTFDWAEFRPIQQALAQERANAADSSKGGSAAFPRDTGATDADPGELERERARRREERRKRFEMIDAVDGAGSEEALRMEVDRILPIPADIKPQNVHVEIEQRWHQVETTPLREEKQIPIAPLHLAHTEDRDEGLTKQHLTTLLEKELEQKQKEALELLEQNRHLQDQLKVALGREQSAREGYVLQTEVAASPSGAWQRLHKVNQDLQSELEAQCQRQELINQQIQSLKRSYAEAKDVIRHHEAEIQSLQARLSNAAAELSIKEQTLAKLKSDLRSEKEKAKEQLEEWQHGEAALSSQLKASEQKLKSAEALLLEKTQELRDLEMQQALQRDHQKEVQRLQDRIADLSRQLNSSEQARILMEEKLQKNYEALLESCEREKQVLIRSLKEVEDKANEYENQLQNTEQQMEILQKEKLSAKFEGSELVHQLEEQLVMKEASIQKLAEHIKELERERDQIKCRFQELMNQVAESDNEVAKLQAKLKMEETNYHNLEQSFEEVSDQFQGVQKVLKEKEEELRHVKEMHLRIVEKKDQDLSEALVKMVALDSSLEETKVKLKAKEEALKKLSSVGTGTCAEEVEDLVPSLEVDESQPSQLGQPLQTQDVLPALTYALKEEKEEEEEEVLETSQRQAEEFGSPSKAVELQDQELVQKALAKPDVGIMGAKRQRIRFSSIQCQKYIHPDGSEKNWTSSTSSDTSQDRSLSEESMSSEPALGYPSSGTSDSETYLSIIHSLETKLYITEEKLKDVTMKLESQHGHNQETLIALHHQWASTESQLREQLQTSLSQVSALISQLESERQEKFKLVENHVSELGGFQMKNDQALTCLEKCREQLRSLPRSDEEKEGDLFLVTLSSMETTLSSAIQALRGAPVPSEYQQSESLIAESPAPEGGFLGEEEHISKEQRVEMFDASQLRWLSERVAFEASLINQIAESLKNASSEISQLLREIQGTAEVVLLEPANVSRTAVDLANVLSKKLLLEGEFWSQVEELRVHLSTGEGEAESKTETTGLGFSPCFLSSVADATLIKAELGFVAQKMRESFHQRLKTIEEDLHNTKTALQQHKCMLEEIIKAYRTPDFDRVMHQISEALEIQKDASERTQISWDGSRLQMVSCQELAKAEKTGSLPGCSSEALVSIQEDLAQQLKDKSNVLREISVALLSLPPEEAMRDCQKLLKISQSLSYHSCMGDLERYSSLLVQDAIVQAQVCYAACKVRLEYERELKSYKESLQSMDALCQERVKTVSLLRDEYEDLLRKQQGEYGEVIAMLERENADLKAKVSQLDSQRRLLEEEEQRHSKSLSELQGRYEEEIRNVIEQLNRTEDALKAERTEGLNQLDAIVRDKQDMERYHLEQMQMLEDKFQAKIKELQVIHNEELQALQEHYSQNLQRLQETLDEYQRQHPEVSPAVGPGGGDSWAASETGGTGQGPSSDLDSMHGLRERIQELEAQMNVMRDELENKHLEGNASTLREKYQKDFENLKATCERGFAAMEETHQKKIEDLQRQHQRELEKLREEKDRLLAEETAATISAIEAMKNAHREELERELEKSQRSQISSVNADIEALRRQYLEELQSVQRELEVLSEQYSQKCLENAHLAQALEAERQALRQCQRENQELNAHNQELNNRLAAEITRLRTLLTGEGGGEAAGSPLTQGKDAYELEVLLRVKESEIQYLKQEISSLKDELQTALRDKKYASDKYKDIYTELSIVKAKADCDISRLKEQLKAATEAQGEKSPVNTTVSGYDIMKSKSNPDFLKKDRSSVSRQLRNIRSK</sequence>
<feature type="region of interest" description="Disordered" evidence="8">
    <location>
        <begin position="274"/>
        <end position="294"/>
    </location>
</feature>
<feature type="non-terminal residue" evidence="10">
    <location>
        <position position="1"/>
    </location>
</feature>
<dbReference type="CDD" id="cd13275">
    <property type="entry name" value="PH_M-RIP"/>
    <property type="match status" value="1"/>
</dbReference>
<feature type="region of interest" description="Disordered" evidence="8">
    <location>
        <begin position="2182"/>
        <end position="2229"/>
    </location>
</feature>
<evidence type="ECO:0000313" key="10">
    <source>
        <dbReference type="EMBL" id="NXN24531.1"/>
    </source>
</evidence>
<keyword evidence="2" id="KW-0963">Cytoplasm</keyword>
<comment type="subcellular location">
    <subcellularLocation>
        <location evidence="1">Cytoplasm</location>
        <location evidence="1">Cytoskeleton</location>
    </subcellularLocation>
</comment>
<feature type="compositionally biased region" description="Basic and acidic residues" evidence="8">
    <location>
        <begin position="192"/>
        <end position="216"/>
    </location>
</feature>
<feature type="region of interest" description="Disordered" evidence="8">
    <location>
        <begin position="1857"/>
        <end position="1889"/>
    </location>
</feature>
<evidence type="ECO:0000256" key="7">
    <source>
        <dbReference type="SAM" id="Coils"/>
    </source>
</evidence>
<feature type="coiled-coil region" evidence="7">
    <location>
        <begin position="597"/>
        <end position="624"/>
    </location>
</feature>
<keyword evidence="11" id="KW-1185">Reference proteome</keyword>